<dbReference type="AlphaFoldDB" id="A0A9D3Z225"/>
<dbReference type="Proteomes" id="UP000828390">
    <property type="component" value="Unassembled WGS sequence"/>
</dbReference>
<dbReference type="GO" id="GO:0015020">
    <property type="term" value="F:glucuronosyltransferase activity"/>
    <property type="evidence" value="ECO:0007669"/>
    <property type="project" value="TreeGrafter"/>
</dbReference>
<evidence type="ECO:0000259" key="3">
    <source>
        <dbReference type="Pfam" id="PF03016"/>
    </source>
</evidence>
<organism evidence="4 5">
    <name type="scientific">Dreissena polymorpha</name>
    <name type="common">Zebra mussel</name>
    <name type="synonym">Mytilus polymorpha</name>
    <dbReference type="NCBI Taxonomy" id="45954"/>
    <lineage>
        <taxon>Eukaryota</taxon>
        <taxon>Metazoa</taxon>
        <taxon>Spiralia</taxon>
        <taxon>Lophotrochozoa</taxon>
        <taxon>Mollusca</taxon>
        <taxon>Bivalvia</taxon>
        <taxon>Autobranchia</taxon>
        <taxon>Heteroconchia</taxon>
        <taxon>Euheterodonta</taxon>
        <taxon>Imparidentia</taxon>
        <taxon>Neoheterodontei</taxon>
        <taxon>Myida</taxon>
        <taxon>Dreissenoidea</taxon>
        <taxon>Dreissenidae</taxon>
        <taxon>Dreissena</taxon>
    </lineage>
</organism>
<feature type="transmembrane region" description="Helical" evidence="2">
    <location>
        <begin position="7"/>
        <end position="24"/>
    </location>
</feature>
<dbReference type="PANTHER" id="PTHR11062">
    <property type="entry name" value="EXOSTOSIN HEPARAN SULFATE GLYCOSYLTRANSFERASE -RELATED"/>
    <property type="match status" value="1"/>
</dbReference>
<keyword evidence="2" id="KW-0812">Transmembrane</keyword>
<keyword evidence="5" id="KW-1185">Reference proteome</keyword>
<keyword evidence="2" id="KW-0472">Membrane</keyword>
<dbReference type="PANTHER" id="PTHR11062:SF129">
    <property type="entry name" value="EXOSTOSIN-1"/>
    <property type="match status" value="1"/>
</dbReference>
<evidence type="ECO:0000313" key="4">
    <source>
        <dbReference type="EMBL" id="KAH3710437.1"/>
    </source>
</evidence>
<dbReference type="GO" id="GO:0015012">
    <property type="term" value="P:heparan sulfate proteoglycan biosynthetic process"/>
    <property type="evidence" value="ECO:0007669"/>
    <property type="project" value="UniProtKB-ARBA"/>
</dbReference>
<reference evidence="4" key="2">
    <citation type="submission" date="2020-11" db="EMBL/GenBank/DDBJ databases">
        <authorList>
            <person name="McCartney M.A."/>
            <person name="Auch B."/>
            <person name="Kono T."/>
            <person name="Mallez S."/>
            <person name="Becker A."/>
            <person name="Gohl D.M."/>
            <person name="Silverstein K.A.T."/>
            <person name="Koren S."/>
            <person name="Bechman K.B."/>
            <person name="Herman A."/>
            <person name="Abrahante J.E."/>
            <person name="Garbe J."/>
        </authorList>
    </citation>
    <scope>NUCLEOTIDE SEQUENCE</scope>
    <source>
        <strain evidence="4">Duluth1</strain>
        <tissue evidence="4">Whole animal</tissue>
    </source>
</reference>
<name>A0A9D3Z225_DREPO</name>
<evidence type="ECO:0000313" key="5">
    <source>
        <dbReference type="Proteomes" id="UP000828390"/>
    </source>
</evidence>
<proteinExistence type="inferred from homology"/>
<dbReference type="Pfam" id="PF03016">
    <property type="entry name" value="Exostosin_GT47"/>
    <property type="match status" value="1"/>
</dbReference>
<dbReference type="InterPro" id="IPR004263">
    <property type="entry name" value="Exostosin"/>
</dbReference>
<reference evidence="4" key="1">
    <citation type="journal article" date="2019" name="bioRxiv">
        <title>The Genome of the Zebra Mussel, Dreissena polymorpha: A Resource for Invasive Species Research.</title>
        <authorList>
            <person name="McCartney M.A."/>
            <person name="Auch B."/>
            <person name="Kono T."/>
            <person name="Mallez S."/>
            <person name="Zhang Y."/>
            <person name="Obille A."/>
            <person name="Becker A."/>
            <person name="Abrahante J.E."/>
            <person name="Garbe J."/>
            <person name="Badalamenti J.P."/>
            <person name="Herman A."/>
            <person name="Mangelson H."/>
            <person name="Liachko I."/>
            <person name="Sullivan S."/>
            <person name="Sone E.D."/>
            <person name="Koren S."/>
            <person name="Silverstein K.A.T."/>
            <person name="Beckman K.B."/>
            <person name="Gohl D.M."/>
        </authorList>
    </citation>
    <scope>NUCLEOTIDE SEQUENCE</scope>
    <source>
        <strain evidence="4">Duluth1</strain>
        <tissue evidence="4">Whole animal</tissue>
    </source>
</reference>
<gene>
    <name evidence="4" type="ORF">DPMN_069919</name>
</gene>
<dbReference type="EMBL" id="JAIWYP010000014">
    <property type="protein sequence ID" value="KAH3710437.1"/>
    <property type="molecule type" value="Genomic_DNA"/>
</dbReference>
<dbReference type="GO" id="GO:0008375">
    <property type="term" value="F:acetylglucosaminyltransferase activity"/>
    <property type="evidence" value="ECO:0007669"/>
    <property type="project" value="TreeGrafter"/>
</dbReference>
<feature type="domain" description="Exostosin GT47" evidence="3">
    <location>
        <begin position="91"/>
        <end position="291"/>
    </location>
</feature>
<keyword evidence="2" id="KW-1133">Transmembrane helix</keyword>
<evidence type="ECO:0000256" key="2">
    <source>
        <dbReference type="SAM" id="Phobius"/>
    </source>
</evidence>
<dbReference type="GO" id="GO:0005794">
    <property type="term" value="C:Golgi apparatus"/>
    <property type="evidence" value="ECO:0007669"/>
    <property type="project" value="TreeGrafter"/>
</dbReference>
<accession>A0A9D3Z225</accession>
<comment type="similarity">
    <text evidence="1">Belongs to the glycosyltransferase 47 family.</text>
</comment>
<comment type="caution">
    <text evidence="4">The sequence shown here is derived from an EMBL/GenBank/DDBJ whole genome shotgun (WGS) entry which is preliminary data.</text>
</comment>
<dbReference type="InterPro" id="IPR040911">
    <property type="entry name" value="Exostosin_GT47"/>
</dbReference>
<protein>
    <recommendedName>
        <fullName evidence="3">Exostosin GT47 domain-containing protein</fullName>
    </recommendedName>
</protein>
<evidence type="ECO:0000256" key="1">
    <source>
        <dbReference type="ARBA" id="ARBA00010271"/>
    </source>
</evidence>
<sequence>MQAKKRYTTAVLCGLLLIVFFIGLKKLPSHFIQNGRSYSVEAGAFLSFLDSSDYSFGEDLHVSPRLRREPVFGQDYSKCRMETCFDFTRCQEKFKVYVYPQEDKISHSYSKIITSIQESKFYTTDEKEACLFILPLDTLDRDVLSEDMIQDIESKISRLPHWNNGKNHLIFNLYSGTWPDYVLNVDFNFGQAILVKASMSTNTFRPNFDISLPLFAKDHPQKGGERGHLYTSSNNIPPVRYYLLGFKGKRYLTGIGSETRNSLYHVHNQKDIILLTTCRHGKNWQKTAKKLNDSRCDADNEEYDNGKAKRVDAASVFEATSVCGGKSHFAAKLRICPPRHAAIRDMMPSRCES</sequence>